<evidence type="ECO:0000256" key="1">
    <source>
        <dbReference type="ARBA" id="ARBA00022441"/>
    </source>
</evidence>
<dbReference type="InterPro" id="IPR015915">
    <property type="entry name" value="Kelch-typ_b-propeller"/>
</dbReference>
<dbReference type="AlphaFoldDB" id="L8GI12"/>
<reference evidence="4 5" key="1">
    <citation type="journal article" date="2013" name="Genome Biol.">
        <title>Genome of Acanthamoeba castellanii highlights extensive lateral gene transfer and early evolution of tyrosine kinase signaling.</title>
        <authorList>
            <person name="Clarke M."/>
            <person name="Lohan A.J."/>
            <person name="Liu B."/>
            <person name="Lagkouvardos I."/>
            <person name="Roy S."/>
            <person name="Zafar N."/>
            <person name="Bertelli C."/>
            <person name="Schilde C."/>
            <person name="Kianianmomeni A."/>
            <person name="Burglin T.R."/>
            <person name="Frech C."/>
            <person name="Turcotte B."/>
            <person name="Kopec K.O."/>
            <person name="Synnott J.M."/>
            <person name="Choo C."/>
            <person name="Paponov I."/>
            <person name="Finkler A."/>
            <person name="Soon Heng Tan C."/>
            <person name="Hutchins A.P."/>
            <person name="Weinmeier T."/>
            <person name="Rattei T."/>
            <person name="Chu J.S."/>
            <person name="Gimenez G."/>
            <person name="Irimia M."/>
            <person name="Rigden D.J."/>
            <person name="Fitzpatrick D.A."/>
            <person name="Lorenzo-Morales J."/>
            <person name="Bateman A."/>
            <person name="Chiu C.H."/>
            <person name="Tang P."/>
            <person name="Hegemann P."/>
            <person name="Fromm H."/>
            <person name="Raoult D."/>
            <person name="Greub G."/>
            <person name="Miranda-Saavedra D."/>
            <person name="Chen N."/>
            <person name="Nash P."/>
            <person name="Ginger M.L."/>
            <person name="Horn M."/>
            <person name="Schaap P."/>
            <person name="Caler L."/>
            <person name="Loftus B."/>
        </authorList>
    </citation>
    <scope>NUCLEOTIDE SEQUENCE [LARGE SCALE GENOMIC DNA]</scope>
    <source>
        <strain evidence="4 5">Neff</strain>
    </source>
</reference>
<dbReference type="PANTHER" id="PTHR24412">
    <property type="entry name" value="KELCH PROTEIN"/>
    <property type="match status" value="1"/>
</dbReference>
<accession>L8GI12</accession>
<keyword evidence="5" id="KW-1185">Reference proteome</keyword>
<feature type="signal peptide" evidence="3">
    <location>
        <begin position="1"/>
        <end position="22"/>
    </location>
</feature>
<evidence type="ECO:0000313" key="4">
    <source>
        <dbReference type="EMBL" id="ELR11831.1"/>
    </source>
</evidence>
<evidence type="ECO:0000313" key="5">
    <source>
        <dbReference type="Proteomes" id="UP000011083"/>
    </source>
</evidence>
<protein>
    <submittedName>
        <fullName evidence="4">Kelch repeat protein</fullName>
    </submittedName>
</protein>
<keyword evidence="1" id="KW-0880">Kelch repeat</keyword>
<keyword evidence="2" id="KW-0677">Repeat</keyword>
<dbReference type="InterPro" id="IPR006652">
    <property type="entry name" value="Kelch_1"/>
</dbReference>
<evidence type="ECO:0000256" key="2">
    <source>
        <dbReference type="ARBA" id="ARBA00022737"/>
    </source>
</evidence>
<dbReference type="EMBL" id="KB008147">
    <property type="protein sequence ID" value="ELR11831.1"/>
    <property type="molecule type" value="Genomic_DNA"/>
</dbReference>
<dbReference type="Pfam" id="PF01344">
    <property type="entry name" value="Kelch_1"/>
    <property type="match status" value="1"/>
</dbReference>
<dbReference type="RefSeq" id="XP_004333844.1">
    <property type="nucleotide sequence ID" value="XM_004333796.1"/>
</dbReference>
<name>L8GI12_ACACF</name>
<dbReference type="Gene3D" id="2.120.10.80">
    <property type="entry name" value="Kelch-type beta propeller"/>
    <property type="match status" value="2"/>
</dbReference>
<dbReference type="GeneID" id="14912211"/>
<sequence>MARVRHLCALVLLALLAGGSSAQWSTLSLAQPRKEMRGAAVRDLVFFAGGSVFSKTVEIYNMTSGVWRTAELSRGRSGVATTSVGDRFVLFAGGLTGTWDNRVASAAVDIYNVDTNTWTTAALSHPRVNIAATSAGELAFFAGGSSGDESLHSVIDVYNATSGAWSTLSLSESRTLLGAVSLGDLVFFAGGYRSGAYTSLVEIYNTTSRVWASPAHLSQPQTISAAFAMGSKAFFLGRSVTNFVARSALHIYDACTGAWTAVAVPRLSYETATAANGLVILAGTLVGYETAGTVDIYTVATGAWTSASLSVARRHLAAASAGNASLLAGGDLNTATVSDAIDVYRSAYLPPPGCL</sequence>
<dbReference type="PANTHER" id="PTHR24412:SF441">
    <property type="entry name" value="KELCH-LIKE PROTEIN 28"/>
    <property type="match status" value="1"/>
</dbReference>
<dbReference type="STRING" id="1257118.L8GI12"/>
<dbReference type="VEuPathDB" id="AmoebaDB:ACA1_363310"/>
<dbReference type="OrthoDB" id="432528at2759"/>
<organism evidence="4 5">
    <name type="scientific">Acanthamoeba castellanii (strain ATCC 30010 / Neff)</name>
    <dbReference type="NCBI Taxonomy" id="1257118"/>
    <lineage>
        <taxon>Eukaryota</taxon>
        <taxon>Amoebozoa</taxon>
        <taxon>Discosea</taxon>
        <taxon>Longamoebia</taxon>
        <taxon>Centramoebida</taxon>
        <taxon>Acanthamoebidae</taxon>
        <taxon>Acanthamoeba</taxon>
    </lineage>
</organism>
<dbReference type="Proteomes" id="UP000011083">
    <property type="component" value="Unassembled WGS sequence"/>
</dbReference>
<evidence type="ECO:0000256" key="3">
    <source>
        <dbReference type="SAM" id="SignalP"/>
    </source>
</evidence>
<gene>
    <name evidence="4" type="ORF">ACA1_363310</name>
</gene>
<keyword evidence="3" id="KW-0732">Signal</keyword>
<dbReference type="KEGG" id="acan:ACA1_363310"/>
<feature type="chain" id="PRO_5003990342" evidence="3">
    <location>
        <begin position="23"/>
        <end position="355"/>
    </location>
</feature>
<proteinExistence type="predicted"/>
<dbReference type="SUPFAM" id="SSF117281">
    <property type="entry name" value="Kelch motif"/>
    <property type="match status" value="2"/>
</dbReference>
<dbReference type="SMART" id="SM00612">
    <property type="entry name" value="Kelch"/>
    <property type="match status" value="5"/>
</dbReference>